<dbReference type="AlphaFoldDB" id="A0A377K1B4"/>
<name>A0A377K1B4_ECOLX</name>
<evidence type="ECO:0000313" key="2">
    <source>
        <dbReference type="Proteomes" id="UP000254181"/>
    </source>
</evidence>
<gene>
    <name evidence="1" type="primary">sfaG_1</name>
    <name evidence="1" type="ORF">NCTC9075_01334</name>
</gene>
<dbReference type="Proteomes" id="UP000254181">
    <property type="component" value="Unassembled WGS sequence"/>
</dbReference>
<reference evidence="1 2" key="1">
    <citation type="submission" date="2018-06" db="EMBL/GenBank/DDBJ databases">
        <authorList>
            <consortium name="Pathogen Informatics"/>
            <person name="Doyle S."/>
        </authorList>
    </citation>
    <scope>NUCLEOTIDE SEQUENCE [LARGE SCALE GENOMIC DNA]</scope>
    <source>
        <strain evidence="1 2">NCTC9075</strain>
    </source>
</reference>
<evidence type="ECO:0000313" key="1">
    <source>
        <dbReference type="EMBL" id="STP17901.1"/>
    </source>
</evidence>
<organism evidence="1 2">
    <name type="scientific">Escherichia coli</name>
    <dbReference type="NCBI Taxonomy" id="562"/>
    <lineage>
        <taxon>Bacteria</taxon>
        <taxon>Pseudomonadati</taxon>
        <taxon>Pseudomonadota</taxon>
        <taxon>Gammaproteobacteria</taxon>
        <taxon>Enterobacterales</taxon>
        <taxon>Enterobacteriaceae</taxon>
        <taxon>Escherichia</taxon>
    </lineage>
</organism>
<accession>A0A377K1B4</accession>
<protein>
    <submittedName>
        <fullName evidence="1">S-fimbrial adhesin protein SfaG</fullName>
    </submittedName>
</protein>
<dbReference type="EMBL" id="UGEM01000004">
    <property type="protein sequence ID" value="STP17901.1"/>
    <property type="molecule type" value="Genomic_DNA"/>
</dbReference>
<proteinExistence type="predicted"/>
<sequence>MVKDIIKTVTFSCMLAGSMFVTCHVCAAGFCGEYYRQCSG</sequence>